<dbReference type="RefSeq" id="WP_158103258.1">
    <property type="nucleotide sequence ID" value="NZ_JAGIOO010000001.1"/>
</dbReference>
<gene>
    <name evidence="2" type="ORF">JOF53_004755</name>
</gene>
<organism evidence="2 3">
    <name type="scientific">Crossiella equi</name>
    <dbReference type="NCBI Taxonomy" id="130796"/>
    <lineage>
        <taxon>Bacteria</taxon>
        <taxon>Bacillati</taxon>
        <taxon>Actinomycetota</taxon>
        <taxon>Actinomycetes</taxon>
        <taxon>Pseudonocardiales</taxon>
        <taxon>Pseudonocardiaceae</taxon>
        <taxon>Crossiella</taxon>
    </lineage>
</organism>
<feature type="region of interest" description="Disordered" evidence="1">
    <location>
        <begin position="1"/>
        <end position="29"/>
    </location>
</feature>
<comment type="caution">
    <text evidence="2">The sequence shown here is derived from an EMBL/GenBank/DDBJ whole genome shotgun (WGS) entry which is preliminary data.</text>
</comment>
<evidence type="ECO:0000256" key="1">
    <source>
        <dbReference type="SAM" id="MobiDB-lite"/>
    </source>
</evidence>
<accession>A0ABS5AH24</accession>
<sequence length="140" mass="14571">MPADRAVRRLELQHEPDRRTHGWPQLAGQPEVAGVPEVVPHADREVAAPVGVPGRVGDHAVPVLGGERAVRPLQPGQPAQCPGGLRVVARGVQAHGRLDVVPRVELPAAVPRDRAAVQLVGEDPAGGGGQLLRGHAGFTA</sequence>
<evidence type="ECO:0000313" key="3">
    <source>
        <dbReference type="Proteomes" id="UP001519363"/>
    </source>
</evidence>
<feature type="compositionally biased region" description="Basic and acidic residues" evidence="1">
    <location>
        <begin position="1"/>
        <end position="20"/>
    </location>
</feature>
<dbReference type="EMBL" id="JAGIOO010000001">
    <property type="protein sequence ID" value="MBP2475883.1"/>
    <property type="molecule type" value="Genomic_DNA"/>
</dbReference>
<reference evidence="2 3" key="1">
    <citation type="submission" date="2021-03" db="EMBL/GenBank/DDBJ databases">
        <title>Sequencing the genomes of 1000 actinobacteria strains.</title>
        <authorList>
            <person name="Klenk H.-P."/>
        </authorList>
    </citation>
    <scope>NUCLEOTIDE SEQUENCE [LARGE SCALE GENOMIC DNA]</scope>
    <source>
        <strain evidence="2 3">DSM 44580</strain>
    </source>
</reference>
<dbReference type="Proteomes" id="UP001519363">
    <property type="component" value="Unassembled WGS sequence"/>
</dbReference>
<proteinExistence type="predicted"/>
<protein>
    <submittedName>
        <fullName evidence="2">Uncharacterized protein</fullName>
    </submittedName>
</protein>
<keyword evidence="3" id="KW-1185">Reference proteome</keyword>
<name>A0ABS5AH24_9PSEU</name>
<evidence type="ECO:0000313" key="2">
    <source>
        <dbReference type="EMBL" id="MBP2475883.1"/>
    </source>
</evidence>